<accession>A0A977KXP2</accession>
<dbReference type="AlphaFoldDB" id="A0A977KXP2"/>
<gene>
    <name evidence="1" type="ORF">KA717_02475</name>
</gene>
<protein>
    <submittedName>
        <fullName evidence="1">Uncharacterized protein</fullName>
    </submittedName>
</protein>
<dbReference type="InterPro" id="IPR014057">
    <property type="entry name" value="HI1420"/>
</dbReference>
<proteinExistence type="predicted"/>
<organism evidence="1">
    <name type="scientific">Woronichinia naegeliana WA131</name>
    <dbReference type="NCBI Taxonomy" id="2824559"/>
    <lineage>
        <taxon>Bacteria</taxon>
        <taxon>Bacillati</taxon>
        <taxon>Cyanobacteriota</taxon>
        <taxon>Cyanophyceae</taxon>
        <taxon>Synechococcales</taxon>
        <taxon>Coelosphaeriaceae</taxon>
        <taxon>Woronichinia</taxon>
    </lineage>
</organism>
<sequence>MKLIDMHEILDSELQDPEYAALYLNFAIQDGSPEEFLLALKNVIRANQQMNQVTEKSKLNEENLAQILSDSDDPHFLAVYKAISSLGFQLSFEASVS</sequence>
<dbReference type="KEGG" id="wna:KA717_02475"/>
<evidence type="ECO:0000313" key="1">
    <source>
        <dbReference type="EMBL" id="UXE61819.1"/>
    </source>
</evidence>
<dbReference type="Proteomes" id="UP001065613">
    <property type="component" value="Chromosome"/>
</dbReference>
<name>A0A977KXP2_9CYAN</name>
<dbReference type="EMBL" id="CP073041">
    <property type="protein sequence ID" value="UXE61819.1"/>
    <property type="molecule type" value="Genomic_DNA"/>
</dbReference>
<reference evidence="1" key="1">
    <citation type="submission" date="2021-04" db="EMBL/GenBank/DDBJ databases">
        <title>Genome sequence of Woronichinia naegeliana from Washington state freshwater lake bloom.</title>
        <authorList>
            <person name="Dreher T.W."/>
        </authorList>
    </citation>
    <scope>NUCLEOTIDE SEQUENCE</scope>
    <source>
        <strain evidence="1">WA131</strain>
    </source>
</reference>
<dbReference type="Pfam" id="PF21716">
    <property type="entry name" value="dnstrm_HI1420"/>
    <property type="match status" value="1"/>
</dbReference>